<keyword evidence="1" id="KW-0472">Membrane</keyword>
<keyword evidence="1" id="KW-0812">Transmembrane</keyword>
<evidence type="ECO:0000313" key="3">
    <source>
        <dbReference type="Proteomes" id="UP000236318"/>
    </source>
</evidence>
<feature type="transmembrane region" description="Helical" evidence="1">
    <location>
        <begin position="90"/>
        <end position="116"/>
    </location>
</feature>
<feature type="transmembrane region" description="Helical" evidence="1">
    <location>
        <begin position="128"/>
        <end position="150"/>
    </location>
</feature>
<feature type="transmembrane region" description="Helical" evidence="1">
    <location>
        <begin position="59"/>
        <end position="83"/>
    </location>
</feature>
<dbReference type="OrthoDB" id="4640268at2"/>
<protein>
    <submittedName>
        <fullName evidence="2">Uncharacterized protein</fullName>
    </submittedName>
</protein>
<reference evidence="2" key="1">
    <citation type="submission" date="2018-01" db="EMBL/GenBank/DDBJ databases">
        <authorList>
            <consortium name="Urmite Genomes"/>
        </authorList>
    </citation>
    <scope>NUCLEOTIDE SEQUENCE [LARGE SCALE GENOMIC DNA]</scope>
    <source>
        <strain evidence="2">AFP003</strain>
    </source>
</reference>
<proteinExistence type="predicted"/>
<gene>
    <name evidence="2" type="ORF">MAAFP003_1770</name>
</gene>
<dbReference type="RefSeq" id="WP_096286144.1">
    <property type="nucleotide sequence ID" value="NZ_FXEG02000002.1"/>
</dbReference>
<feature type="transmembrane region" description="Helical" evidence="1">
    <location>
        <begin position="29"/>
        <end position="53"/>
    </location>
</feature>
<accession>A0A2K4Y8I3</accession>
<dbReference type="AlphaFoldDB" id="A0A2K4Y8I3"/>
<evidence type="ECO:0000256" key="1">
    <source>
        <dbReference type="SAM" id="Phobius"/>
    </source>
</evidence>
<sequence>MARDTRGPNATENLRRVSLNPPRWRQGRWLLAGEAVVAAAIGVTGLVAMFLIAPTRVGLSLVGVPVTATLSCVMLGLAAAAALSTIHRRLALLFCAVVSVIALGFVFVAAVAGVHHSPGPMGFTPTAILWWAAVFCYNFGLGFWLIPDHLEGPEWIRRRRTEERSGGSGRRTG</sequence>
<evidence type="ECO:0000313" key="2">
    <source>
        <dbReference type="EMBL" id="SOX53100.1"/>
    </source>
</evidence>
<keyword evidence="3" id="KW-1185">Reference proteome</keyword>
<organism evidence="2 3">
    <name type="scientific">Mycobacterium ahvazicum</name>
    <dbReference type="NCBI Taxonomy" id="1964395"/>
    <lineage>
        <taxon>Bacteria</taxon>
        <taxon>Bacillati</taxon>
        <taxon>Actinomycetota</taxon>
        <taxon>Actinomycetes</taxon>
        <taxon>Mycobacteriales</taxon>
        <taxon>Mycobacteriaceae</taxon>
        <taxon>Mycobacterium</taxon>
        <taxon>Mycobacterium simiae complex</taxon>
    </lineage>
</organism>
<keyword evidence="1" id="KW-1133">Transmembrane helix</keyword>
<dbReference type="Proteomes" id="UP000236318">
    <property type="component" value="Unassembled WGS sequence"/>
</dbReference>
<dbReference type="EMBL" id="FXEG02000002">
    <property type="protein sequence ID" value="SOX53100.1"/>
    <property type="molecule type" value="Genomic_DNA"/>
</dbReference>
<comment type="caution">
    <text evidence="2">The sequence shown here is derived from an EMBL/GenBank/DDBJ whole genome shotgun (WGS) entry which is preliminary data.</text>
</comment>
<name>A0A2K4Y8I3_9MYCO</name>